<keyword evidence="1" id="KW-1133">Transmembrane helix</keyword>
<name>W7A7X2_9APIC</name>
<evidence type="ECO:0000313" key="2">
    <source>
        <dbReference type="EMBL" id="EUD65224.1"/>
    </source>
</evidence>
<dbReference type="VEuPathDB" id="PlasmoDB:C922_04353"/>
<gene>
    <name evidence="2" type="ORF">C922_04353</name>
</gene>
<proteinExistence type="predicted"/>
<reference evidence="2 3" key="1">
    <citation type="submission" date="2013-02" db="EMBL/GenBank/DDBJ databases">
        <title>The Genome Sequence of Plasmodium inui San Antonio 1.</title>
        <authorList>
            <consortium name="The Broad Institute Genome Sequencing Platform"/>
            <consortium name="The Broad Institute Genome Sequencing Center for Infectious Disease"/>
            <person name="Neafsey D."/>
            <person name="Cheeseman I."/>
            <person name="Volkman S."/>
            <person name="Adams J."/>
            <person name="Walker B."/>
            <person name="Young S.K."/>
            <person name="Zeng Q."/>
            <person name="Gargeya S."/>
            <person name="Fitzgerald M."/>
            <person name="Haas B."/>
            <person name="Abouelleil A."/>
            <person name="Alvarado L."/>
            <person name="Arachchi H.M."/>
            <person name="Berlin A.M."/>
            <person name="Chapman S.B."/>
            <person name="Dewar J."/>
            <person name="Goldberg J."/>
            <person name="Griggs A."/>
            <person name="Gujja S."/>
            <person name="Hansen M."/>
            <person name="Howarth C."/>
            <person name="Imamovic A."/>
            <person name="Larimer J."/>
            <person name="McCowan C."/>
            <person name="Murphy C."/>
            <person name="Neiman D."/>
            <person name="Pearson M."/>
            <person name="Priest M."/>
            <person name="Roberts A."/>
            <person name="Saif S."/>
            <person name="Shea T."/>
            <person name="Sisk P."/>
            <person name="Sykes S."/>
            <person name="Wortman J."/>
            <person name="Nusbaum C."/>
            <person name="Birren B."/>
        </authorList>
    </citation>
    <scope>NUCLEOTIDE SEQUENCE [LARGE SCALE GENOMIC DNA]</scope>
    <source>
        <strain evidence="2 3">San Antonio 1</strain>
    </source>
</reference>
<organism evidence="2 3">
    <name type="scientific">Plasmodium inui San Antonio 1</name>
    <dbReference type="NCBI Taxonomy" id="1237626"/>
    <lineage>
        <taxon>Eukaryota</taxon>
        <taxon>Sar</taxon>
        <taxon>Alveolata</taxon>
        <taxon>Apicomplexa</taxon>
        <taxon>Aconoidasida</taxon>
        <taxon>Haemosporida</taxon>
        <taxon>Plasmodiidae</taxon>
        <taxon>Plasmodium</taxon>
        <taxon>Plasmodium (Plasmodium)</taxon>
    </lineage>
</organism>
<evidence type="ECO:0000256" key="1">
    <source>
        <dbReference type="SAM" id="Phobius"/>
    </source>
</evidence>
<dbReference type="AlphaFoldDB" id="W7A7X2"/>
<dbReference type="OrthoDB" id="375885at2759"/>
<evidence type="ECO:0000313" key="3">
    <source>
        <dbReference type="Proteomes" id="UP000030640"/>
    </source>
</evidence>
<dbReference type="Proteomes" id="UP000030640">
    <property type="component" value="Unassembled WGS sequence"/>
</dbReference>
<dbReference type="RefSeq" id="XP_008818158.1">
    <property type="nucleotide sequence ID" value="XM_008819936.1"/>
</dbReference>
<sequence>MENRRDGEQEKRRNLETDKCENEEMIGPHLWHRNALVMNTYKAYSSAMGCLIQRYGTTKPVSRSIGSDKKEVYKYYNERLREDIGPLKLMRSLPALNHYVNPVDMTKFTIKYILSYRFFFIYMARTTFQAVRPLMAFCVFGELMKLILATMTSGVFAFFFSFVLAFEVLYFFLQCYISYTFLTMFFDVIF</sequence>
<dbReference type="EMBL" id="KI965481">
    <property type="protein sequence ID" value="EUD65224.1"/>
    <property type="molecule type" value="Genomic_DNA"/>
</dbReference>
<keyword evidence="1" id="KW-0812">Transmembrane</keyword>
<dbReference type="GeneID" id="20039627"/>
<keyword evidence="1" id="KW-0472">Membrane</keyword>
<feature type="transmembrane region" description="Helical" evidence="1">
    <location>
        <begin position="134"/>
        <end position="162"/>
    </location>
</feature>
<protein>
    <submittedName>
        <fullName evidence="2">Uncharacterized protein</fullName>
    </submittedName>
</protein>
<keyword evidence="3" id="KW-1185">Reference proteome</keyword>
<accession>W7A7X2</accession>